<proteinExistence type="predicted"/>
<protein>
    <submittedName>
        <fullName evidence="1">Uncharacterized protein</fullName>
    </submittedName>
</protein>
<evidence type="ECO:0000313" key="2">
    <source>
        <dbReference type="Proteomes" id="UP000261325"/>
    </source>
</evidence>
<comment type="caution">
    <text evidence="1">The sequence shown here is derived from an EMBL/GenBank/DDBJ whole genome shotgun (WGS) entry which is preliminary data.</text>
</comment>
<dbReference type="EMBL" id="DLYI01000068">
    <property type="protein sequence ID" value="HAC27293.1"/>
    <property type="molecule type" value="Genomic_DNA"/>
</dbReference>
<gene>
    <name evidence="1" type="ORF">DCF82_05710</name>
</gene>
<name>A0A3B8WEB4_MARNT</name>
<accession>A0A3B8WEB4</accession>
<dbReference type="AlphaFoldDB" id="A0A3B8WEB4"/>
<sequence>MTGTSKRIQHFDRALKTVAAHFSRYGRKGAVAPVTRTLECAFETDSQFSDALSASLMLKAQKSPALKAGLEGWNVWGSKSWLDSAQAHEGRTLAEIRATLAPQ</sequence>
<evidence type="ECO:0000313" key="1">
    <source>
        <dbReference type="EMBL" id="HAC27293.1"/>
    </source>
</evidence>
<reference evidence="1 2" key="1">
    <citation type="journal article" date="2018" name="Nat. Biotechnol.">
        <title>A standardized bacterial taxonomy based on genome phylogeny substantially revises the tree of life.</title>
        <authorList>
            <person name="Parks D.H."/>
            <person name="Chuvochina M."/>
            <person name="Waite D.W."/>
            <person name="Rinke C."/>
            <person name="Skarshewski A."/>
            <person name="Chaumeil P.A."/>
            <person name="Hugenholtz P."/>
        </authorList>
    </citation>
    <scope>NUCLEOTIDE SEQUENCE [LARGE SCALE GENOMIC DNA]</scope>
    <source>
        <strain evidence="1">UBA9049</strain>
    </source>
</reference>
<dbReference type="Proteomes" id="UP000261325">
    <property type="component" value="Unassembled WGS sequence"/>
</dbReference>
<organism evidence="1 2">
    <name type="scientific">Marinobacter nauticus</name>
    <name type="common">Marinobacter hydrocarbonoclasticus</name>
    <name type="synonym">Marinobacter aquaeolei</name>
    <dbReference type="NCBI Taxonomy" id="2743"/>
    <lineage>
        <taxon>Bacteria</taxon>
        <taxon>Pseudomonadati</taxon>
        <taxon>Pseudomonadota</taxon>
        <taxon>Gammaproteobacteria</taxon>
        <taxon>Pseudomonadales</taxon>
        <taxon>Marinobacteraceae</taxon>
        <taxon>Marinobacter</taxon>
    </lineage>
</organism>